<dbReference type="EMBL" id="VTOY01000016">
    <property type="protein sequence ID" value="TYZ20226.1"/>
    <property type="molecule type" value="Genomic_DNA"/>
</dbReference>
<evidence type="ECO:0000313" key="1">
    <source>
        <dbReference type="EMBL" id="TYZ20226.1"/>
    </source>
</evidence>
<reference evidence="1 2" key="1">
    <citation type="submission" date="2019-08" db="EMBL/GenBank/DDBJ databases">
        <title>Selenomonas sp. mPRGC5 and Selenomonas sp. mPRGC8 isolated from ruminal fluid of dairy goat (Capra hircus).</title>
        <authorList>
            <person name="Poothong S."/>
            <person name="Nuengjamnong C."/>
            <person name="Tanasupawat S."/>
        </authorList>
    </citation>
    <scope>NUCLEOTIDE SEQUENCE [LARGE SCALE GENOMIC DNA]</scope>
    <source>
        <strain evidence="2">mPRGC5</strain>
    </source>
</reference>
<keyword evidence="2" id="KW-1185">Reference proteome</keyword>
<sequence length="184" mass="22068">MIFRPKYNEPFPSIESMYETEKEAIESFCKETGIICSWENETLEISNQPENWIIRQSLIDGTVLLYHKNTKEVPQYQKTYYEKIEGYHLQEMFFVSFLYTLCYIYLHRICILREHVPFEELPPVMQEFIRFYEKEKARIPKETRKHKRHAILKARENAAKQAEALVVKELLDSLEDDPSELLIP</sequence>
<organism evidence="1 2">
    <name type="scientific">Selenomonas ruminis</name>
    <dbReference type="NCBI Taxonomy" id="2593411"/>
    <lineage>
        <taxon>Bacteria</taxon>
        <taxon>Bacillati</taxon>
        <taxon>Bacillota</taxon>
        <taxon>Negativicutes</taxon>
        <taxon>Selenomonadales</taxon>
        <taxon>Selenomonadaceae</taxon>
        <taxon>Selenomonas</taxon>
    </lineage>
</organism>
<proteinExistence type="predicted"/>
<accession>A0A5D6VX41</accession>
<evidence type="ECO:0000313" key="2">
    <source>
        <dbReference type="Proteomes" id="UP000323646"/>
    </source>
</evidence>
<comment type="caution">
    <text evidence="1">The sequence shown here is derived from an EMBL/GenBank/DDBJ whole genome shotgun (WGS) entry which is preliminary data.</text>
</comment>
<dbReference type="RefSeq" id="WP_149172270.1">
    <property type="nucleotide sequence ID" value="NZ_VTOY01000016.1"/>
</dbReference>
<gene>
    <name evidence="1" type="ORF">FZ040_12325</name>
</gene>
<name>A0A5D6VX41_9FIRM</name>
<dbReference type="AlphaFoldDB" id="A0A5D6VX41"/>
<dbReference type="OrthoDB" id="9988332at2"/>
<dbReference type="Proteomes" id="UP000323646">
    <property type="component" value="Unassembled WGS sequence"/>
</dbReference>
<protein>
    <submittedName>
        <fullName evidence="1">Uncharacterized protein</fullName>
    </submittedName>
</protein>